<evidence type="ECO:0000256" key="3">
    <source>
        <dbReference type="ARBA" id="ARBA00022723"/>
    </source>
</evidence>
<keyword evidence="8" id="KW-1185">Reference proteome</keyword>
<sequence>MTLAQSRSPFDPEVFAADPYGVLARLREDTPVVRVTLPEGTSAWVVTREADVRAWLGDPRLSLDKTHSTTGYRGFSLPPELDTNLLNMDGADHLRLRRLVSQAFTPRRVEELRPRIEEAAGRLADGVAAAGRSGPVDLVRAYAGPLPMTVIGDLFGLPAEGRRPFAELIGSVIGARTPDSTRAAVAAIAAFMRELIDGRRAAPGDDLLSGLIAARDEGDRLSESELVSLAFLIVGAGIENVTHLISGGVHTLLTHPGQLAAVRADPEGLLPAAVEELLRCVHPNVTAIRRFPVEDIEVGGTVIPRGETVLLALAAAHRDPARYPEPDRFDVRRADTAHLALGQGLHYCLGAPLARLQIRIALGTLLERFPALRLADGEPALWRTTFRSHAPARLPVLVTAGDAGPGGRVRR</sequence>
<accession>A0A1I6TFA3</accession>
<dbReference type="Pfam" id="PF00067">
    <property type="entry name" value="p450"/>
    <property type="match status" value="1"/>
</dbReference>
<evidence type="ECO:0000313" key="8">
    <source>
        <dbReference type="Proteomes" id="UP000198873"/>
    </source>
</evidence>
<dbReference type="STRING" id="1176198.SAMN05444716_104610"/>
<comment type="similarity">
    <text evidence="1">Belongs to the cytochrome P450 family.</text>
</comment>
<dbReference type="RefSeq" id="WP_093843274.1">
    <property type="nucleotide sequence ID" value="NZ_CP054938.1"/>
</dbReference>
<keyword evidence="6" id="KW-0503">Monooxygenase</keyword>
<dbReference type="PANTHER" id="PTHR46696:SF1">
    <property type="entry name" value="CYTOCHROME P450 YJIB-RELATED"/>
    <property type="match status" value="1"/>
</dbReference>
<proteinExistence type="inferred from homology"/>
<keyword evidence="4" id="KW-0560">Oxidoreductase</keyword>
<dbReference type="FunFam" id="1.10.630.10:FF:000018">
    <property type="entry name" value="Cytochrome P450 monooxygenase"/>
    <property type="match status" value="1"/>
</dbReference>
<keyword evidence="3" id="KW-0479">Metal-binding</keyword>
<dbReference type="EMBL" id="FPAB01000004">
    <property type="protein sequence ID" value="SFS87870.1"/>
    <property type="molecule type" value="Genomic_DNA"/>
</dbReference>
<evidence type="ECO:0000256" key="4">
    <source>
        <dbReference type="ARBA" id="ARBA00023002"/>
    </source>
</evidence>
<dbReference type="GO" id="GO:0004497">
    <property type="term" value="F:monooxygenase activity"/>
    <property type="evidence" value="ECO:0007669"/>
    <property type="project" value="UniProtKB-KW"/>
</dbReference>
<evidence type="ECO:0000256" key="2">
    <source>
        <dbReference type="ARBA" id="ARBA00022617"/>
    </source>
</evidence>
<evidence type="ECO:0000256" key="6">
    <source>
        <dbReference type="ARBA" id="ARBA00023033"/>
    </source>
</evidence>
<reference evidence="8" key="1">
    <citation type="submission" date="2016-10" db="EMBL/GenBank/DDBJ databases">
        <authorList>
            <person name="Varghese N."/>
            <person name="Submissions S."/>
        </authorList>
    </citation>
    <scope>NUCLEOTIDE SEQUENCE [LARGE SCALE GENOMIC DNA]</scope>
    <source>
        <strain evidence="8">CGMCC 4.7047</strain>
    </source>
</reference>
<evidence type="ECO:0000256" key="5">
    <source>
        <dbReference type="ARBA" id="ARBA00023004"/>
    </source>
</evidence>
<dbReference type="AlphaFoldDB" id="A0A1I6TFA3"/>
<keyword evidence="5" id="KW-0408">Iron</keyword>
<name>A0A1I6TFA3_9ACTN</name>
<dbReference type="GO" id="GO:0020037">
    <property type="term" value="F:heme binding"/>
    <property type="evidence" value="ECO:0007669"/>
    <property type="project" value="InterPro"/>
</dbReference>
<evidence type="ECO:0000256" key="1">
    <source>
        <dbReference type="ARBA" id="ARBA00010617"/>
    </source>
</evidence>
<dbReference type="PANTHER" id="PTHR46696">
    <property type="entry name" value="P450, PUTATIVE (EUROFUNG)-RELATED"/>
    <property type="match status" value="1"/>
</dbReference>
<dbReference type="CDD" id="cd11029">
    <property type="entry name" value="CYP107-like"/>
    <property type="match status" value="1"/>
</dbReference>
<dbReference type="InterPro" id="IPR002397">
    <property type="entry name" value="Cyt_P450_B"/>
</dbReference>
<evidence type="ECO:0000313" key="7">
    <source>
        <dbReference type="EMBL" id="SFS87870.1"/>
    </source>
</evidence>
<dbReference type="Gene3D" id="1.10.630.10">
    <property type="entry name" value="Cytochrome P450"/>
    <property type="match status" value="1"/>
</dbReference>
<organism evidence="7 8">
    <name type="scientific">Streptomyces harbinensis</name>
    <dbReference type="NCBI Taxonomy" id="1176198"/>
    <lineage>
        <taxon>Bacteria</taxon>
        <taxon>Bacillati</taxon>
        <taxon>Actinomycetota</taxon>
        <taxon>Actinomycetes</taxon>
        <taxon>Kitasatosporales</taxon>
        <taxon>Streptomycetaceae</taxon>
        <taxon>Streptomyces</taxon>
    </lineage>
</organism>
<gene>
    <name evidence="7" type="ORF">SAMN05444716_104610</name>
</gene>
<dbReference type="GO" id="GO:0016705">
    <property type="term" value="F:oxidoreductase activity, acting on paired donors, with incorporation or reduction of molecular oxygen"/>
    <property type="evidence" value="ECO:0007669"/>
    <property type="project" value="InterPro"/>
</dbReference>
<keyword evidence="2" id="KW-0349">Heme</keyword>
<dbReference type="InterPro" id="IPR001128">
    <property type="entry name" value="Cyt_P450"/>
</dbReference>
<protein>
    <submittedName>
        <fullName evidence="7">Cytochrome P450</fullName>
    </submittedName>
</protein>
<dbReference type="Proteomes" id="UP000198873">
    <property type="component" value="Unassembled WGS sequence"/>
</dbReference>
<dbReference type="PRINTS" id="PR00359">
    <property type="entry name" value="BP450"/>
</dbReference>
<dbReference type="SUPFAM" id="SSF48264">
    <property type="entry name" value="Cytochrome P450"/>
    <property type="match status" value="1"/>
</dbReference>
<dbReference type="InterPro" id="IPR036396">
    <property type="entry name" value="Cyt_P450_sf"/>
</dbReference>
<dbReference type="GO" id="GO:0005506">
    <property type="term" value="F:iron ion binding"/>
    <property type="evidence" value="ECO:0007669"/>
    <property type="project" value="InterPro"/>
</dbReference>